<dbReference type="PANTHER" id="PTHR10978">
    <property type="entry name" value="SUCCINATE DEHYDROGENASE CYTOCHROME B560 SUBUNIT"/>
    <property type="match status" value="1"/>
</dbReference>
<gene>
    <name evidence="14" type="primary">sdhC</name>
    <name evidence="14" type="ORF">GCM10007924_30650</name>
</gene>
<keyword evidence="6" id="KW-0349">Heme</keyword>
<dbReference type="EMBL" id="BSNF01000010">
    <property type="protein sequence ID" value="GLQ07843.1"/>
    <property type="molecule type" value="Genomic_DNA"/>
</dbReference>
<keyword evidence="9 13" id="KW-1133">Transmembrane helix</keyword>
<comment type="similarity">
    <text evidence="4">Belongs to the cytochrome b560 family.</text>
</comment>
<keyword evidence="10" id="KW-0408">Iron</keyword>
<sequence>MVTSITHRITGVALGAGTLLLTWWLIAVAAGPEAYSTVNAFLTSWFGRLVMFGFSWALFYHLCNGIRHLFWDAGKGFELPTMRKTGMLAIVMSVVLTLLTWVVAYGIGG</sequence>
<evidence type="ECO:0000256" key="2">
    <source>
        <dbReference type="ARBA" id="ARBA00004050"/>
    </source>
</evidence>
<evidence type="ECO:0000256" key="13">
    <source>
        <dbReference type="SAM" id="Phobius"/>
    </source>
</evidence>
<keyword evidence="15" id="KW-1185">Reference proteome</keyword>
<evidence type="ECO:0000256" key="12">
    <source>
        <dbReference type="ARBA" id="ARBA00025912"/>
    </source>
</evidence>
<evidence type="ECO:0000256" key="8">
    <source>
        <dbReference type="ARBA" id="ARBA00022723"/>
    </source>
</evidence>
<comment type="function">
    <text evidence="2">Membrane-anchoring subunit of succinate dehydrogenase (SDH).</text>
</comment>
<accession>A0ABQ5U835</accession>
<dbReference type="InterPro" id="IPR014314">
    <property type="entry name" value="Succ_DH_cytb556"/>
</dbReference>
<dbReference type="Proteomes" id="UP001161409">
    <property type="component" value="Unassembled WGS sequence"/>
</dbReference>
<organism evidence="14 15">
    <name type="scientific">Sneathiella chinensis</name>
    <dbReference type="NCBI Taxonomy" id="349750"/>
    <lineage>
        <taxon>Bacteria</taxon>
        <taxon>Pseudomonadati</taxon>
        <taxon>Pseudomonadota</taxon>
        <taxon>Alphaproteobacteria</taxon>
        <taxon>Sneathiellales</taxon>
        <taxon>Sneathiellaceae</taxon>
        <taxon>Sneathiella</taxon>
    </lineage>
</organism>
<evidence type="ECO:0000256" key="6">
    <source>
        <dbReference type="ARBA" id="ARBA00022617"/>
    </source>
</evidence>
<evidence type="ECO:0000256" key="7">
    <source>
        <dbReference type="ARBA" id="ARBA00022692"/>
    </source>
</evidence>
<keyword evidence="11 13" id="KW-0472">Membrane</keyword>
<dbReference type="PANTHER" id="PTHR10978:SF5">
    <property type="entry name" value="SUCCINATE DEHYDROGENASE CYTOCHROME B560 SUBUNIT, MITOCHONDRIAL"/>
    <property type="match status" value="1"/>
</dbReference>
<keyword evidence="7 13" id="KW-0812">Transmembrane</keyword>
<dbReference type="PIRSF" id="PIRSF000178">
    <property type="entry name" value="SDH_cyt_b560"/>
    <property type="match status" value="1"/>
</dbReference>
<protein>
    <recommendedName>
        <fullName evidence="5">Succinate dehydrogenase cytochrome b556 subunit</fullName>
    </recommendedName>
</protein>
<dbReference type="CDD" id="cd03499">
    <property type="entry name" value="SQR_TypeC_SdhC"/>
    <property type="match status" value="1"/>
</dbReference>
<reference evidence="14" key="1">
    <citation type="journal article" date="2014" name="Int. J. Syst. Evol. Microbiol.">
        <title>Complete genome of a new Firmicutes species belonging to the dominant human colonic microbiota ('Ruminococcus bicirculans') reveals two chromosomes and a selective capacity to utilize plant glucans.</title>
        <authorList>
            <consortium name="NISC Comparative Sequencing Program"/>
            <person name="Wegmann U."/>
            <person name="Louis P."/>
            <person name="Goesmann A."/>
            <person name="Henrissat B."/>
            <person name="Duncan S.H."/>
            <person name="Flint H.J."/>
        </authorList>
    </citation>
    <scope>NUCLEOTIDE SEQUENCE</scope>
    <source>
        <strain evidence="14">NBRC 103408</strain>
    </source>
</reference>
<dbReference type="Gene3D" id="1.20.1300.10">
    <property type="entry name" value="Fumarate reductase/succinate dehydrogenase, transmembrane subunit"/>
    <property type="match status" value="1"/>
</dbReference>
<evidence type="ECO:0000256" key="4">
    <source>
        <dbReference type="ARBA" id="ARBA00007244"/>
    </source>
</evidence>
<dbReference type="NCBIfam" id="TIGR02970">
    <property type="entry name" value="succ_dehyd_cytB"/>
    <property type="match status" value="1"/>
</dbReference>
<comment type="subunit">
    <text evidence="12">Part of an enzyme complex containing four subunits: a flavoprotein, an iron-sulfur protein, plus two membrane-anchoring proteins, SdhC and SdhD. The complex can form homotrimers.</text>
</comment>
<dbReference type="PROSITE" id="PS01001">
    <property type="entry name" value="SDH_CYT_2"/>
    <property type="match status" value="1"/>
</dbReference>
<evidence type="ECO:0000256" key="1">
    <source>
        <dbReference type="ARBA" id="ARBA00001971"/>
    </source>
</evidence>
<dbReference type="InterPro" id="IPR018495">
    <property type="entry name" value="Succ_DH_cyt_bsu_CS"/>
</dbReference>
<evidence type="ECO:0000313" key="15">
    <source>
        <dbReference type="Proteomes" id="UP001161409"/>
    </source>
</evidence>
<comment type="caution">
    <text evidence="14">The sequence shown here is derived from an EMBL/GenBank/DDBJ whole genome shotgun (WGS) entry which is preliminary data.</text>
</comment>
<keyword evidence="8" id="KW-0479">Metal-binding</keyword>
<comment type="subcellular location">
    <subcellularLocation>
        <location evidence="3">Membrane</location>
        <topology evidence="3">Multi-pass membrane protein</topology>
    </subcellularLocation>
</comment>
<proteinExistence type="inferred from homology"/>
<dbReference type="InterPro" id="IPR000701">
    <property type="entry name" value="SuccDH_FuR_B_TM-su"/>
</dbReference>
<feature type="transmembrane region" description="Helical" evidence="13">
    <location>
        <begin position="45"/>
        <end position="66"/>
    </location>
</feature>
<name>A0ABQ5U835_9PROT</name>
<evidence type="ECO:0000256" key="3">
    <source>
        <dbReference type="ARBA" id="ARBA00004141"/>
    </source>
</evidence>
<comment type="cofactor">
    <cofactor evidence="1">
        <name>heme</name>
        <dbReference type="ChEBI" id="CHEBI:30413"/>
    </cofactor>
</comment>
<dbReference type="InterPro" id="IPR034804">
    <property type="entry name" value="SQR/QFR_C/D"/>
</dbReference>
<dbReference type="SUPFAM" id="SSF81343">
    <property type="entry name" value="Fumarate reductase respiratory complex transmembrane subunits"/>
    <property type="match status" value="1"/>
</dbReference>
<evidence type="ECO:0000256" key="10">
    <source>
        <dbReference type="ARBA" id="ARBA00023004"/>
    </source>
</evidence>
<feature type="transmembrane region" description="Helical" evidence="13">
    <location>
        <begin position="87"/>
        <end position="107"/>
    </location>
</feature>
<evidence type="ECO:0000256" key="11">
    <source>
        <dbReference type="ARBA" id="ARBA00023136"/>
    </source>
</evidence>
<reference evidence="14" key="2">
    <citation type="submission" date="2023-01" db="EMBL/GenBank/DDBJ databases">
        <title>Draft genome sequence of Sneathiella chinensis strain NBRC 103408.</title>
        <authorList>
            <person name="Sun Q."/>
            <person name="Mori K."/>
        </authorList>
    </citation>
    <scope>NUCLEOTIDE SEQUENCE</scope>
    <source>
        <strain evidence="14">NBRC 103408</strain>
    </source>
</reference>
<evidence type="ECO:0000256" key="9">
    <source>
        <dbReference type="ARBA" id="ARBA00022989"/>
    </source>
</evidence>
<evidence type="ECO:0000256" key="5">
    <source>
        <dbReference type="ARBA" id="ARBA00020076"/>
    </source>
</evidence>
<evidence type="ECO:0000313" key="14">
    <source>
        <dbReference type="EMBL" id="GLQ07843.1"/>
    </source>
</evidence>
<dbReference type="Pfam" id="PF01127">
    <property type="entry name" value="Sdh_cyt"/>
    <property type="match status" value="1"/>
</dbReference>